<accession>A0A9W9TLR1</accession>
<feature type="region of interest" description="Disordered" evidence="1">
    <location>
        <begin position="1"/>
        <end position="27"/>
    </location>
</feature>
<dbReference type="GeneID" id="83203579"/>
<reference evidence="2" key="2">
    <citation type="journal article" date="2023" name="IMA Fungus">
        <title>Comparative genomic study of the Penicillium genus elucidates a diverse pangenome and 15 lateral gene transfer events.</title>
        <authorList>
            <person name="Petersen C."/>
            <person name="Sorensen T."/>
            <person name="Nielsen M.R."/>
            <person name="Sondergaard T.E."/>
            <person name="Sorensen J.L."/>
            <person name="Fitzpatrick D.A."/>
            <person name="Frisvad J.C."/>
            <person name="Nielsen K.L."/>
        </authorList>
    </citation>
    <scope>NUCLEOTIDE SEQUENCE</scope>
    <source>
        <strain evidence="2">IBT 19713</strain>
    </source>
</reference>
<reference evidence="2" key="1">
    <citation type="submission" date="2022-11" db="EMBL/GenBank/DDBJ databases">
        <authorList>
            <person name="Petersen C."/>
        </authorList>
    </citation>
    <scope>NUCLEOTIDE SEQUENCE</scope>
    <source>
        <strain evidence="2">IBT 19713</strain>
    </source>
</reference>
<dbReference type="Proteomes" id="UP001150941">
    <property type="component" value="Unassembled WGS sequence"/>
</dbReference>
<name>A0A9W9TLR1_9EURO</name>
<evidence type="ECO:0000313" key="3">
    <source>
        <dbReference type="Proteomes" id="UP001150941"/>
    </source>
</evidence>
<evidence type="ECO:0000256" key="1">
    <source>
        <dbReference type="SAM" id="MobiDB-lite"/>
    </source>
</evidence>
<protein>
    <submittedName>
        <fullName evidence="2">Uncharacterized protein</fullName>
    </submittedName>
</protein>
<sequence length="102" mass="11692">MANQRPDFLRSQPLTLPPRTKQATRPRRSELMLHGHRLSLTLLFAPFRPQPLLGPQGLYEMGEVTMGFPYPSLRTMKMYEAQEIHCIGRFDPSLSCKFAAFA</sequence>
<gene>
    <name evidence="2" type="ORF">N7468_006980</name>
</gene>
<proteinExistence type="predicted"/>
<keyword evidence="3" id="KW-1185">Reference proteome</keyword>
<comment type="caution">
    <text evidence="2">The sequence shown here is derived from an EMBL/GenBank/DDBJ whole genome shotgun (WGS) entry which is preliminary data.</text>
</comment>
<dbReference type="AlphaFoldDB" id="A0A9W9TLR1"/>
<organism evidence="2 3">
    <name type="scientific">Penicillium chermesinum</name>
    <dbReference type="NCBI Taxonomy" id="63820"/>
    <lineage>
        <taxon>Eukaryota</taxon>
        <taxon>Fungi</taxon>
        <taxon>Dikarya</taxon>
        <taxon>Ascomycota</taxon>
        <taxon>Pezizomycotina</taxon>
        <taxon>Eurotiomycetes</taxon>
        <taxon>Eurotiomycetidae</taxon>
        <taxon>Eurotiales</taxon>
        <taxon>Aspergillaceae</taxon>
        <taxon>Penicillium</taxon>
    </lineage>
</organism>
<dbReference type="RefSeq" id="XP_058329166.1">
    <property type="nucleotide sequence ID" value="XM_058476276.1"/>
</dbReference>
<evidence type="ECO:0000313" key="2">
    <source>
        <dbReference type="EMBL" id="KAJ5225755.1"/>
    </source>
</evidence>
<dbReference type="EMBL" id="JAPQKS010000005">
    <property type="protein sequence ID" value="KAJ5225755.1"/>
    <property type="molecule type" value="Genomic_DNA"/>
</dbReference>